<gene>
    <name evidence="7" type="ORF">ISP25_19250</name>
</gene>
<feature type="domain" description="EfeO-type cupredoxin-like" evidence="6">
    <location>
        <begin position="15"/>
        <end position="113"/>
    </location>
</feature>
<keyword evidence="2" id="KW-0813">Transport</keyword>
<evidence type="ECO:0000256" key="4">
    <source>
        <dbReference type="ARBA" id="ARBA00022982"/>
    </source>
</evidence>
<dbReference type="EMBL" id="JADIKK010000008">
    <property type="protein sequence ID" value="MFK2879213.1"/>
    <property type="molecule type" value="Genomic_DNA"/>
</dbReference>
<comment type="caution">
    <text evidence="7">The sequence shown here is derived from an EMBL/GenBank/DDBJ whole genome shotgun (WGS) entry which is preliminary data.</text>
</comment>
<feature type="chain" id="PRO_5046481371" evidence="5">
    <location>
        <begin position="23"/>
        <end position="114"/>
    </location>
</feature>
<dbReference type="CDD" id="cd13921">
    <property type="entry name" value="Amicyanin"/>
    <property type="match status" value="1"/>
</dbReference>
<evidence type="ECO:0000313" key="7">
    <source>
        <dbReference type="EMBL" id="MFK2879213.1"/>
    </source>
</evidence>
<dbReference type="Gene3D" id="2.60.40.420">
    <property type="entry name" value="Cupredoxins - blue copper proteins"/>
    <property type="match status" value="1"/>
</dbReference>
<dbReference type="InterPro" id="IPR028096">
    <property type="entry name" value="EfeO_Cupredoxin"/>
</dbReference>
<dbReference type="InterPro" id="IPR002386">
    <property type="entry name" value="Amicyanin/Pseudoazurin"/>
</dbReference>
<protein>
    <submittedName>
        <fullName evidence="7">Cupredoxin family copper-binding protein</fullName>
    </submittedName>
</protein>
<dbReference type="Pfam" id="PF13473">
    <property type="entry name" value="Cupredoxin_1"/>
    <property type="match status" value="1"/>
</dbReference>
<dbReference type="RefSeq" id="WP_192156439.1">
    <property type="nucleotide sequence ID" value="NZ_JADIKK010000008.1"/>
</dbReference>
<dbReference type="InterPro" id="IPR035668">
    <property type="entry name" value="Amicyanin"/>
</dbReference>
<dbReference type="SUPFAM" id="SSF49503">
    <property type="entry name" value="Cupredoxins"/>
    <property type="match status" value="1"/>
</dbReference>
<keyword evidence="5" id="KW-0732">Signal</keyword>
<feature type="signal peptide" evidence="5">
    <location>
        <begin position="1"/>
        <end position="22"/>
    </location>
</feature>
<accession>A0ABW8JBX8</accession>
<sequence>MNRLACAACLLSTLAAWTPPHAAASSRVPAEKSNQIEIRNFMFTPKTLTVPVGAKVVWINRDEEPHTVVSANGQFAPSKALDSNDSYVATFGKPGTYVYYCTVHPFMTGTIVVK</sequence>
<comment type="subcellular location">
    <subcellularLocation>
        <location evidence="1">Periplasm</location>
    </subcellularLocation>
</comment>
<keyword evidence="4" id="KW-0249">Electron transport</keyword>
<dbReference type="PRINTS" id="PR00155">
    <property type="entry name" value="AMICYANIN"/>
</dbReference>
<evidence type="ECO:0000313" key="8">
    <source>
        <dbReference type="Proteomes" id="UP001620339"/>
    </source>
</evidence>
<organism evidence="7 8">
    <name type="scientific">Rhodanobacter hydrolyticus</name>
    <dbReference type="NCBI Taxonomy" id="2250595"/>
    <lineage>
        <taxon>Bacteria</taxon>
        <taxon>Pseudomonadati</taxon>
        <taxon>Pseudomonadota</taxon>
        <taxon>Gammaproteobacteria</taxon>
        <taxon>Lysobacterales</taxon>
        <taxon>Rhodanobacteraceae</taxon>
        <taxon>Rhodanobacter</taxon>
    </lineage>
</organism>
<dbReference type="Proteomes" id="UP001620339">
    <property type="component" value="Unassembled WGS sequence"/>
</dbReference>
<name>A0ABW8JBX8_9GAMM</name>
<dbReference type="PANTHER" id="PTHR36507">
    <property type="entry name" value="BLL1555 PROTEIN"/>
    <property type="match status" value="1"/>
</dbReference>
<evidence type="ECO:0000259" key="6">
    <source>
        <dbReference type="Pfam" id="PF13473"/>
    </source>
</evidence>
<evidence type="ECO:0000256" key="2">
    <source>
        <dbReference type="ARBA" id="ARBA00022448"/>
    </source>
</evidence>
<evidence type="ECO:0000256" key="3">
    <source>
        <dbReference type="ARBA" id="ARBA00022764"/>
    </source>
</evidence>
<proteinExistence type="predicted"/>
<evidence type="ECO:0000256" key="5">
    <source>
        <dbReference type="SAM" id="SignalP"/>
    </source>
</evidence>
<keyword evidence="8" id="KW-1185">Reference proteome</keyword>
<reference evidence="7 8" key="1">
    <citation type="submission" date="2020-10" db="EMBL/GenBank/DDBJ databases">
        <title>Phylogeny of dyella-like bacteria.</title>
        <authorList>
            <person name="Fu J."/>
        </authorList>
    </citation>
    <scope>NUCLEOTIDE SEQUENCE [LARGE SCALE GENOMIC DNA]</scope>
    <source>
        <strain evidence="7 8">KACC 19113</strain>
    </source>
</reference>
<keyword evidence="3" id="KW-0574">Periplasm</keyword>
<dbReference type="PANTHER" id="PTHR36507:SF1">
    <property type="entry name" value="BLL1555 PROTEIN"/>
    <property type="match status" value="1"/>
</dbReference>
<dbReference type="InterPro" id="IPR008972">
    <property type="entry name" value="Cupredoxin"/>
</dbReference>
<dbReference type="InterPro" id="IPR052721">
    <property type="entry name" value="ET_Amicyanin"/>
</dbReference>
<evidence type="ECO:0000256" key="1">
    <source>
        <dbReference type="ARBA" id="ARBA00004418"/>
    </source>
</evidence>